<dbReference type="Proteomes" id="UP000092462">
    <property type="component" value="Unassembled WGS sequence"/>
</dbReference>
<dbReference type="VEuPathDB" id="VectorBase:PPAI003025"/>
<evidence type="ECO:0000313" key="2">
    <source>
        <dbReference type="Proteomes" id="UP000092462"/>
    </source>
</evidence>
<keyword evidence="2" id="KW-1185">Reference proteome</keyword>
<protein>
    <submittedName>
        <fullName evidence="1">Uncharacterized protein</fullName>
    </submittedName>
</protein>
<evidence type="ECO:0000313" key="1">
    <source>
        <dbReference type="EnsemblMetazoa" id="PPAI003025-PA"/>
    </source>
</evidence>
<reference evidence="1" key="1">
    <citation type="submission" date="2022-08" db="UniProtKB">
        <authorList>
            <consortium name="EnsemblMetazoa"/>
        </authorList>
    </citation>
    <scope>IDENTIFICATION</scope>
    <source>
        <strain evidence="1">Israel</strain>
    </source>
</reference>
<sequence length="73" mass="7129">MLARKTWNLRHNSGAVGEVGLEDGAEALSVAAGEAEDGAAGVVVVAGVVVGVAAGLDLGLDSGAKVTTNWANL</sequence>
<dbReference type="EMBL" id="AJVK01025907">
    <property type="status" value="NOT_ANNOTATED_CDS"/>
    <property type="molecule type" value="Genomic_DNA"/>
</dbReference>
<dbReference type="AlphaFoldDB" id="A0A1B0D6B6"/>
<proteinExistence type="predicted"/>
<dbReference type="EnsemblMetazoa" id="PPAI003025-RA">
    <property type="protein sequence ID" value="PPAI003025-PA"/>
    <property type="gene ID" value="PPAI003025"/>
</dbReference>
<accession>A0A1B0D6B6</accession>
<organism evidence="1 2">
    <name type="scientific">Phlebotomus papatasi</name>
    <name type="common">Sandfly</name>
    <dbReference type="NCBI Taxonomy" id="29031"/>
    <lineage>
        <taxon>Eukaryota</taxon>
        <taxon>Metazoa</taxon>
        <taxon>Ecdysozoa</taxon>
        <taxon>Arthropoda</taxon>
        <taxon>Hexapoda</taxon>
        <taxon>Insecta</taxon>
        <taxon>Pterygota</taxon>
        <taxon>Neoptera</taxon>
        <taxon>Endopterygota</taxon>
        <taxon>Diptera</taxon>
        <taxon>Nematocera</taxon>
        <taxon>Psychodoidea</taxon>
        <taxon>Psychodidae</taxon>
        <taxon>Phlebotomus</taxon>
        <taxon>Phlebotomus</taxon>
    </lineage>
</organism>
<name>A0A1B0D6B6_PHLPP</name>